<dbReference type="SUPFAM" id="SSF57667">
    <property type="entry name" value="beta-beta-alpha zinc fingers"/>
    <property type="match status" value="2"/>
</dbReference>
<dbReference type="Gene3D" id="3.30.160.60">
    <property type="entry name" value="Classic Zinc Finger"/>
    <property type="match status" value="3"/>
</dbReference>
<dbReference type="GO" id="GO:0000978">
    <property type="term" value="F:RNA polymerase II cis-regulatory region sequence-specific DNA binding"/>
    <property type="evidence" value="ECO:0007669"/>
    <property type="project" value="TreeGrafter"/>
</dbReference>
<feature type="compositionally biased region" description="Basic and acidic residues" evidence="8">
    <location>
        <begin position="307"/>
        <end position="324"/>
    </location>
</feature>
<comment type="caution">
    <text evidence="10">The sequence shown here is derived from an EMBL/GenBank/DDBJ whole genome shotgun (WGS) entry which is preliminary data.</text>
</comment>
<dbReference type="FunFam" id="3.30.160.60:FF:000072">
    <property type="entry name" value="zinc finger protein 143 isoform X1"/>
    <property type="match status" value="1"/>
</dbReference>
<organism evidence="10 11">
    <name type="scientific">Puccinia graminis f. sp. tritici</name>
    <dbReference type="NCBI Taxonomy" id="56615"/>
    <lineage>
        <taxon>Eukaryota</taxon>
        <taxon>Fungi</taxon>
        <taxon>Dikarya</taxon>
        <taxon>Basidiomycota</taxon>
        <taxon>Pucciniomycotina</taxon>
        <taxon>Pucciniomycetes</taxon>
        <taxon>Pucciniales</taxon>
        <taxon>Pucciniaceae</taxon>
        <taxon>Puccinia</taxon>
    </lineage>
</organism>
<feature type="domain" description="C2H2-type" evidence="9">
    <location>
        <begin position="435"/>
        <end position="464"/>
    </location>
</feature>
<keyword evidence="5" id="KW-0862">Zinc</keyword>
<evidence type="ECO:0000259" key="9">
    <source>
        <dbReference type="PROSITE" id="PS50157"/>
    </source>
</evidence>
<feature type="compositionally biased region" description="Low complexity" evidence="8">
    <location>
        <begin position="271"/>
        <end position="295"/>
    </location>
</feature>
<evidence type="ECO:0000256" key="4">
    <source>
        <dbReference type="ARBA" id="ARBA00022771"/>
    </source>
</evidence>
<sequence>MADYSSSSVRRSNSSGQLNTINPIYHNQDYSLPTTPSLIVQFPSTFIFDHHQPQELDFLSLNNSPFTASNNKPHLNSNIDPSLINPSPKQTSKIHHHHHHHESDKHQSLRGFLKDPSSDPALHTPSPSLRSPLIDQDPFTGVVGTASMTDYSSHLSSLDLFDRLTTDDWERGLTSSTPISASHLSAHHPSSSTSNHQRSSSLPPPAIPESPSSLSASARFLLPKSSDHPRFTSYLDGLGLHLSASSSFLFDDDAFLPAYVIPTSVATVTSSSSSASSASSSSSSFSSSPSSTPSTRLDNPLDSIHSTPDDHLELFPGLEEDKGLPIDPAIIDPFGPPSSSSTPLPFQKDGLIHPSLSPAGPTDLTKNSTCIIFLAPSSSTLEEKKEAPSQQPPEDPPPKPSLAPFLCRVQGCAKSFGRRSDLARHTRIHTGERPFSCLFEGCQKRFIQRSALTVHLRTHTGEKPLACAHPGCLKSFADSSSLARHRKTHSRSS</sequence>
<feature type="compositionally biased region" description="Basic and acidic residues" evidence="8">
    <location>
        <begin position="101"/>
        <end position="117"/>
    </location>
</feature>
<feature type="region of interest" description="Disordered" evidence="8">
    <location>
        <begin position="271"/>
        <end position="348"/>
    </location>
</feature>
<dbReference type="PANTHER" id="PTHR14003:SF22">
    <property type="entry name" value="FINGER DOMAIN PROTEIN, PUTATIVE (AFU_ORTHOLOGUE AFUA_4G11480)-RELATED"/>
    <property type="match status" value="1"/>
</dbReference>
<dbReference type="InterPro" id="IPR013087">
    <property type="entry name" value="Znf_C2H2_type"/>
</dbReference>
<dbReference type="SMART" id="SM00355">
    <property type="entry name" value="ZnF_C2H2"/>
    <property type="match status" value="3"/>
</dbReference>
<dbReference type="EMBL" id="VDEP01000105">
    <property type="protein sequence ID" value="KAA1130973.1"/>
    <property type="molecule type" value="Genomic_DNA"/>
</dbReference>
<feature type="domain" description="C2H2-type" evidence="9">
    <location>
        <begin position="465"/>
        <end position="493"/>
    </location>
</feature>
<dbReference type="Proteomes" id="UP000325313">
    <property type="component" value="Unassembled WGS sequence"/>
</dbReference>
<feature type="region of interest" description="Disordered" evidence="8">
    <location>
        <begin position="1"/>
        <end position="20"/>
    </location>
</feature>
<dbReference type="InterPro" id="IPR036236">
    <property type="entry name" value="Znf_C2H2_sf"/>
</dbReference>
<evidence type="ECO:0000256" key="2">
    <source>
        <dbReference type="ARBA" id="ARBA00022723"/>
    </source>
</evidence>
<dbReference type="FunFam" id="3.30.160.60:FF:001102">
    <property type="entry name" value="Transcription factor IIIA"/>
    <property type="match status" value="1"/>
</dbReference>
<keyword evidence="3" id="KW-0677">Repeat</keyword>
<evidence type="ECO:0000313" key="10">
    <source>
        <dbReference type="EMBL" id="KAA1130973.1"/>
    </source>
</evidence>
<evidence type="ECO:0000313" key="11">
    <source>
        <dbReference type="Proteomes" id="UP000325313"/>
    </source>
</evidence>
<keyword evidence="6" id="KW-0539">Nucleus</keyword>
<dbReference type="Pfam" id="PF00096">
    <property type="entry name" value="zf-C2H2"/>
    <property type="match status" value="3"/>
</dbReference>
<dbReference type="GO" id="GO:0000785">
    <property type="term" value="C:chromatin"/>
    <property type="evidence" value="ECO:0007669"/>
    <property type="project" value="TreeGrafter"/>
</dbReference>
<feature type="compositionally biased region" description="Low complexity" evidence="8">
    <location>
        <begin position="180"/>
        <end position="201"/>
    </location>
</feature>
<dbReference type="GO" id="GO:0031519">
    <property type="term" value="C:PcG protein complex"/>
    <property type="evidence" value="ECO:0007669"/>
    <property type="project" value="TreeGrafter"/>
</dbReference>
<evidence type="ECO:0000256" key="3">
    <source>
        <dbReference type="ARBA" id="ARBA00022737"/>
    </source>
</evidence>
<feature type="compositionally biased region" description="Pro residues" evidence="8">
    <location>
        <begin position="390"/>
        <end position="401"/>
    </location>
</feature>
<proteinExistence type="predicted"/>
<comment type="subcellular location">
    <subcellularLocation>
        <location evidence="1">Nucleus</location>
    </subcellularLocation>
</comment>
<dbReference type="PROSITE" id="PS50157">
    <property type="entry name" value="ZINC_FINGER_C2H2_2"/>
    <property type="match status" value="3"/>
</dbReference>
<evidence type="ECO:0000256" key="5">
    <source>
        <dbReference type="ARBA" id="ARBA00022833"/>
    </source>
</evidence>
<evidence type="ECO:0000256" key="1">
    <source>
        <dbReference type="ARBA" id="ARBA00004123"/>
    </source>
</evidence>
<reference evidence="10 11" key="1">
    <citation type="submission" date="2019-05" db="EMBL/GenBank/DDBJ databases">
        <title>Emergence of the Ug99 lineage of the wheat stem rust pathogen through somatic hybridization.</title>
        <authorList>
            <person name="Li F."/>
            <person name="Upadhyaya N.M."/>
            <person name="Sperschneider J."/>
            <person name="Matny O."/>
            <person name="Nguyen-Phuc H."/>
            <person name="Mago R."/>
            <person name="Raley C."/>
            <person name="Miller M.E."/>
            <person name="Silverstein K.A.T."/>
            <person name="Henningsen E."/>
            <person name="Hirsch C.D."/>
            <person name="Visser B."/>
            <person name="Pretorius Z.A."/>
            <person name="Steffenson B.J."/>
            <person name="Schwessinger B."/>
            <person name="Dodds P.N."/>
            <person name="Figueroa M."/>
        </authorList>
    </citation>
    <scope>NUCLEOTIDE SEQUENCE [LARGE SCALE GENOMIC DNA]</scope>
    <source>
        <strain evidence="10 11">Ug99</strain>
    </source>
</reference>
<dbReference type="PROSITE" id="PS00028">
    <property type="entry name" value="ZINC_FINGER_C2H2_1"/>
    <property type="match status" value="3"/>
</dbReference>
<feature type="compositionally biased region" description="Low complexity" evidence="8">
    <location>
        <begin position="1"/>
        <end position="15"/>
    </location>
</feature>
<keyword evidence="2" id="KW-0479">Metal-binding</keyword>
<dbReference type="FunFam" id="3.30.160.60:FF:000125">
    <property type="entry name" value="Putative zinc finger protein 143"/>
    <property type="match status" value="1"/>
</dbReference>
<dbReference type="GO" id="GO:0000981">
    <property type="term" value="F:DNA-binding transcription factor activity, RNA polymerase II-specific"/>
    <property type="evidence" value="ECO:0007669"/>
    <property type="project" value="UniProtKB-ARBA"/>
</dbReference>
<protein>
    <recommendedName>
        <fullName evidence="9">C2H2-type domain-containing protein</fullName>
    </recommendedName>
</protein>
<dbReference type="GO" id="GO:0008270">
    <property type="term" value="F:zinc ion binding"/>
    <property type="evidence" value="ECO:0007669"/>
    <property type="project" value="UniProtKB-KW"/>
</dbReference>
<accession>A0A5B0S1T7</accession>
<keyword evidence="4 7" id="KW-0863">Zinc-finger</keyword>
<dbReference type="PANTHER" id="PTHR14003">
    <property type="entry name" value="TRANSCRIPTIONAL REPRESSOR PROTEIN YY"/>
    <property type="match status" value="1"/>
</dbReference>
<feature type="region of interest" description="Disordered" evidence="8">
    <location>
        <begin position="69"/>
        <end position="136"/>
    </location>
</feature>
<dbReference type="GO" id="GO:0005667">
    <property type="term" value="C:transcription regulator complex"/>
    <property type="evidence" value="ECO:0007669"/>
    <property type="project" value="TreeGrafter"/>
</dbReference>
<dbReference type="AlphaFoldDB" id="A0A5B0S1T7"/>
<name>A0A5B0S1T7_PUCGR</name>
<evidence type="ECO:0000256" key="8">
    <source>
        <dbReference type="SAM" id="MobiDB-lite"/>
    </source>
</evidence>
<evidence type="ECO:0000256" key="7">
    <source>
        <dbReference type="PROSITE-ProRule" id="PRU00042"/>
    </source>
</evidence>
<feature type="domain" description="C2H2-type" evidence="9">
    <location>
        <begin position="405"/>
        <end position="434"/>
    </location>
</feature>
<feature type="region of interest" description="Disordered" evidence="8">
    <location>
        <begin position="176"/>
        <end position="213"/>
    </location>
</feature>
<gene>
    <name evidence="10" type="ORF">PGTUg99_019000</name>
</gene>
<feature type="compositionally biased region" description="Polar residues" evidence="8">
    <location>
        <begin position="69"/>
        <end position="91"/>
    </location>
</feature>
<feature type="region of interest" description="Disordered" evidence="8">
    <location>
        <begin position="380"/>
        <end position="402"/>
    </location>
</feature>
<evidence type="ECO:0000256" key="6">
    <source>
        <dbReference type="ARBA" id="ARBA00023242"/>
    </source>
</evidence>